<dbReference type="eggNOG" id="ENOG502RA72">
    <property type="taxonomic scope" value="Eukaryota"/>
</dbReference>
<feature type="compositionally biased region" description="Basic and acidic residues" evidence="7">
    <location>
        <begin position="561"/>
        <end position="572"/>
    </location>
</feature>
<feature type="coiled-coil region" evidence="6">
    <location>
        <begin position="912"/>
        <end position="1049"/>
    </location>
</feature>
<dbReference type="Gene3D" id="1.10.220.60">
    <property type="entry name" value="GRIP domain"/>
    <property type="match status" value="1"/>
</dbReference>
<keyword evidence="3" id="KW-0963">Cytoplasm</keyword>
<feature type="region of interest" description="Disordered" evidence="7">
    <location>
        <begin position="197"/>
        <end position="220"/>
    </location>
</feature>
<evidence type="ECO:0000256" key="1">
    <source>
        <dbReference type="ARBA" id="ARBA00004184"/>
    </source>
</evidence>
<feature type="domain" description="GRIP" evidence="8">
    <location>
        <begin position="1046"/>
        <end position="1097"/>
    </location>
</feature>
<reference evidence="9" key="2">
    <citation type="submission" date="2015-06" db="UniProtKB">
        <authorList>
            <consortium name="EnsemblProtists"/>
        </authorList>
    </citation>
    <scope>IDENTIFICATION</scope>
    <source>
        <strain evidence="9">Pr102</strain>
    </source>
</reference>
<dbReference type="VEuPathDB" id="FungiDB:KRP22_7224"/>
<dbReference type="EnsemblProtists" id="Phyra73415">
    <property type="protein sequence ID" value="Phyra73415"/>
    <property type="gene ID" value="Phyra73415"/>
</dbReference>
<evidence type="ECO:0000256" key="6">
    <source>
        <dbReference type="SAM" id="Coils"/>
    </source>
</evidence>
<feature type="compositionally biased region" description="Basic and acidic residues" evidence="7">
    <location>
        <begin position="197"/>
        <end position="209"/>
    </location>
</feature>
<feature type="region of interest" description="Disordered" evidence="7">
    <location>
        <begin position="546"/>
        <end position="577"/>
    </location>
</feature>
<keyword evidence="10" id="KW-1185">Reference proteome</keyword>
<proteinExistence type="predicted"/>
<feature type="coiled-coil region" evidence="6">
    <location>
        <begin position="718"/>
        <end position="812"/>
    </location>
</feature>
<dbReference type="STRING" id="164328.H3GD10"/>
<reference evidence="10" key="1">
    <citation type="journal article" date="2006" name="Science">
        <title>Phytophthora genome sequences uncover evolutionary origins and mechanisms of pathogenesis.</title>
        <authorList>
            <person name="Tyler B.M."/>
            <person name="Tripathy S."/>
            <person name="Zhang X."/>
            <person name="Dehal P."/>
            <person name="Jiang R.H."/>
            <person name="Aerts A."/>
            <person name="Arredondo F.D."/>
            <person name="Baxter L."/>
            <person name="Bensasson D."/>
            <person name="Beynon J.L."/>
            <person name="Chapman J."/>
            <person name="Damasceno C.M."/>
            <person name="Dorrance A.E."/>
            <person name="Dou D."/>
            <person name="Dickerman A.W."/>
            <person name="Dubchak I.L."/>
            <person name="Garbelotto M."/>
            <person name="Gijzen M."/>
            <person name="Gordon S.G."/>
            <person name="Govers F."/>
            <person name="Grunwald N.J."/>
            <person name="Huang W."/>
            <person name="Ivors K.L."/>
            <person name="Jones R.W."/>
            <person name="Kamoun S."/>
            <person name="Krampis K."/>
            <person name="Lamour K.H."/>
            <person name="Lee M.K."/>
            <person name="McDonald W.H."/>
            <person name="Medina M."/>
            <person name="Meijer H.J."/>
            <person name="Nordberg E.K."/>
            <person name="Maclean D.J."/>
            <person name="Ospina-Giraldo M.D."/>
            <person name="Morris P.F."/>
            <person name="Phuntumart V."/>
            <person name="Putnam N.H."/>
            <person name="Rash S."/>
            <person name="Rose J.K."/>
            <person name="Sakihama Y."/>
            <person name="Salamov A.A."/>
            <person name="Savidor A."/>
            <person name="Scheuring C.F."/>
            <person name="Smith B.M."/>
            <person name="Sobral B.W."/>
            <person name="Terry A."/>
            <person name="Torto-Alalibo T.A."/>
            <person name="Win J."/>
            <person name="Xu Z."/>
            <person name="Zhang H."/>
            <person name="Grigoriev I.V."/>
            <person name="Rokhsar D.S."/>
            <person name="Boore J.L."/>
        </authorList>
    </citation>
    <scope>NUCLEOTIDE SEQUENCE [LARGE SCALE GENOMIC DNA]</scope>
    <source>
        <strain evidence="10">Pr102</strain>
    </source>
</reference>
<evidence type="ECO:0000256" key="5">
    <source>
        <dbReference type="ARBA" id="ARBA00023136"/>
    </source>
</evidence>
<evidence type="ECO:0000259" key="8">
    <source>
        <dbReference type="PROSITE" id="PS50913"/>
    </source>
</evidence>
<dbReference type="Pfam" id="PF01465">
    <property type="entry name" value="GRIP"/>
    <property type="match status" value="1"/>
</dbReference>
<dbReference type="PANTHER" id="PTHR23157">
    <property type="entry name" value="GRIP AND COILED-COIL DOMAIN-CONTAINING PROTEIN 1"/>
    <property type="match status" value="1"/>
</dbReference>
<evidence type="ECO:0000256" key="7">
    <source>
        <dbReference type="SAM" id="MobiDB-lite"/>
    </source>
</evidence>
<dbReference type="Proteomes" id="UP000005238">
    <property type="component" value="Unassembled WGS sequence"/>
</dbReference>
<dbReference type="AlphaFoldDB" id="H3GD10"/>
<keyword evidence="4 6" id="KW-0175">Coiled coil</keyword>
<dbReference type="SMART" id="SM00755">
    <property type="entry name" value="Grip"/>
    <property type="match status" value="1"/>
</dbReference>
<feature type="region of interest" description="Disordered" evidence="7">
    <location>
        <begin position="1123"/>
        <end position="1190"/>
    </location>
</feature>
<name>H3GD10_PHYRM</name>
<dbReference type="OMA" id="GPNTNRM"/>
<feature type="compositionally biased region" description="Polar residues" evidence="7">
    <location>
        <begin position="462"/>
        <end position="471"/>
    </location>
</feature>
<dbReference type="PROSITE" id="PS50913">
    <property type="entry name" value="GRIP"/>
    <property type="match status" value="1"/>
</dbReference>
<feature type="region of interest" description="Disordered" evidence="7">
    <location>
        <begin position="459"/>
        <end position="481"/>
    </location>
</feature>
<dbReference type="GO" id="GO:0005794">
    <property type="term" value="C:Golgi apparatus"/>
    <property type="evidence" value="ECO:0000318"/>
    <property type="project" value="GO_Central"/>
</dbReference>
<dbReference type="PANTHER" id="PTHR23157:SF25">
    <property type="entry name" value="GRIP AND COILED-COIL DOMAIN-CONTAINING PROTEIN 1"/>
    <property type="match status" value="1"/>
</dbReference>
<evidence type="ECO:0000313" key="10">
    <source>
        <dbReference type="Proteomes" id="UP000005238"/>
    </source>
</evidence>
<protein>
    <recommendedName>
        <fullName evidence="8">GRIP domain-containing protein</fullName>
    </recommendedName>
</protein>
<sequence>MLKKKEKLEQMRELGRGGLSKGLHFLRAAAQNSSLENGVEGGSTAEGTGAQGTTNHPKMSYEELLALSMKLTRQNKLMKAQYQKNQSQMATSDADARALRTFLEQELGLDVENSAPGGSIDVEALKEKYRTLSELKHKAETKPVESVNLLGLSPVATEKKPGDYEVIDLLGDAAVGDSQLEQAMQQVERMREQLRQGAEQTKELERKLSEQQNAARRTLEQQEQVEELQRLAELKGELEKKVRELSELLDTGAKEQQEAKQTLAKVEQEKTELIERLQQAQAMSVTELEDEKQKVAAALESQHTELEVAKADNARLREQLETLQVAPEASEDEVQEKAAAALKSQQAELDLAKAENVRLQEQVQALQAAPSPSYNFEEEAKKQVAAALEAQQSEINASKEENARLQEQVQVLEATASPSDDFEEETKKQVATALETQQAVIIASKEENVRLREQVEALEAAATSSPDASETQAEDTSETVSSLRAEVNRLQSLLGTKDSDSESLQRELTAVKEQLHNAQEEAATNDRNSEADATLMQELERVKLESAEHAHEVQSLQKKLRAAEERHTKTNSDSEVTQSLVEALKEDTSRLADQVAQYEQKQAASEKEMTELSDAKRDLEYQQEKAHEAKSAMEKQLEEERAYWTSKLEKLITDSDAANTKAKTLEAELREKEKQVTKMAASQTSMTSELMELQKQVSSMREDLAMAAEGLEAHATKAETNERRYIQSEKEVVELKKQLDEMREKHHENFEMLRQEKEAELERVHTERKTLIAEKKQLSQETDEVQARCKSLQRELEAARKHEEELETSLSEQTFQVGNLSVDLAETKKSLSDRMALATRLQTENMGMAGKLAEQVALIESALRDAANSKTAQQVMETQVQAAKVDVHRMKQSETQAKQELGNVQQDMCKQEECFQQEREQAKEALRTAVENEKFNFKRELDRLEAESKHKSKLALQAVLEKEKEIARLSARLHELEEDVRSGGADNRKILEFAQLQAKREAEAREQAAHIQALSQQLEEAHHELRELHEDKRRHAEELTAMLQNQRRDGVNMEYLKNVVVQYMSFRPGSSQQARLVPVLTTLLQFTAADITEVKHAARRGNSWTSWGSSDPALDYKPIVVGAGHRHPMAPPPGQDNGGRRSPLGRMASAPAPRVSPPSGSPPESSRASSFFLPANNDGPADPSAESADF</sequence>
<dbReference type="InParanoid" id="H3GD10"/>
<comment type="subcellular location">
    <subcellularLocation>
        <location evidence="2">Cytoplasm</location>
    </subcellularLocation>
    <subcellularLocation>
        <location evidence="1">Endomembrane system</location>
        <topology evidence="1">Peripheral membrane protein</topology>
    </subcellularLocation>
</comment>
<dbReference type="EMBL" id="DS566000">
    <property type="status" value="NOT_ANNOTATED_CDS"/>
    <property type="molecule type" value="Genomic_DNA"/>
</dbReference>
<dbReference type="SUPFAM" id="SSF57997">
    <property type="entry name" value="Tropomyosin"/>
    <property type="match status" value="1"/>
</dbReference>
<evidence type="ECO:0000313" key="9">
    <source>
        <dbReference type="EnsemblProtists" id="Phyra73415"/>
    </source>
</evidence>
<accession>H3GD10</accession>
<dbReference type="InterPro" id="IPR000237">
    <property type="entry name" value="GRIP_dom"/>
</dbReference>
<keyword evidence="5" id="KW-0472">Membrane</keyword>
<evidence type="ECO:0000256" key="2">
    <source>
        <dbReference type="ARBA" id="ARBA00004496"/>
    </source>
</evidence>
<dbReference type="HOGENOM" id="CLU_268278_0_0_1"/>
<evidence type="ECO:0000256" key="3">
    <source>
        <dbReference type="ARBA" id="ARBA00022490"/>
    </source>
</evidence>
<evidence type="ECO:0000256" key="4">
    <source>
        <dbReference type="ARBA" id="ARBA00023054"/>
    </source>
</evidence>
<dbReference type="InterPro" id="IPR051952">
    <property type="entry name" value="Golgi-autophagy_related"/>
</dbReference>
<dbReference type="VEuPathDB" id="FungiDB:KRP23_9926"/>
<feature type="region of interest" description="Disordered" evidence="7">
    <location>
        <begin position="34"/>
        <end position="56"/>
    </location>
</feature>
<organism evidence="9 10">
    <name type="scientific">Phytophthora ramorum</name>
    <name type="common">Sudden oak death agent</name>
    <dbReference type="NCBI Taxonomy" id="164328"/>
    <lineage>
        <taxon>Eukaryota</taxon>
        <taxon>Sar</taxon>
        <taxon>Stramenopiles</taxon>
        <taxon>Oomycota</taxon>
        <taxon>Peronosporomycetes</taxon>
        <taxon>Peronosporales</taxon>
        <taxon>Peronosporaceae</taxon>
        <taxon>Phytophthora</taxon>
    </lineage>
</organism>